<accession>A0A3G6NBV8</accession>
<dbReference type="EMBL" id="CP033928">
    <property type="protein sequence ID" value="AZA62389.1"/>
    <property type="molecule type" value="Genomic_DNA"/>
</dbReference>
<dbReference type="RefSeq" id="WP_123886865.1">
    <property type="nucleotide sequence ID" value="NZ_CP033928.1"/>
</dbReference>
<proteinExistence type="predicted"/>
<reference evidence="1 2" key="1">
    <citation type="submission" date="2018-11" db="EMBL/GenBank/DDBJ databases">
        <title>Proposal to divide the Flavobacteriaceae and reorganize its genera based on Amino Acid Identity values calculated from whole genome sequences.</title>
        <authorList>
            <person name="Nicholson A.C."/>
            <person name="Gulvik C.A."/>
            <person name="Whitney A.M."/>
            <person name="Humrighouse B.W."/>
            <person name="Bell M."/>
            <person name="Holmes B."/>
            <person name="Steigerwalt A."/>
            <person name="Villarma A."/>
            <person name="Sheth M."/>
            <person name="Batra D."/>
            <person name="Pryor J."/>
            <person name="Bernardet J.-F."/>
            <person name="Hugo C."/>
            <person name="Kampfer P."/>
            <person name="Newman J."/>
            <person name="Mcquiston J.R."/>
        </authorList>
    </citation>
    <scope>NUCLEOTIDE SEQUENCE [LARGE SCALE GENOMIC DNA]</scope>
    <source>
        <strain evidence="1 2">G0211</strain>
    </source>
</reference>
<evidence type="ECO:0000313" key="1">
    <source>
        <dbReference type="EMBL" id="AZA62389.1"/>
    </source>
</evidence>
<name>A0A3G6NBV8_9FLAO</name>
<protein>
    <submittedName>
        <fullName evidence="1">Uncharacterized protein</fullName>
    </submittedName>
</protein>
<organism evidence="1 2">
    <name type="scientific">Chryseobacterium indoltheticum</name>
    <dbReference type="NCBI Taxonomy" id="254"/>
    <lineage>
        <taxon>Bacteria</taxon>
        <taxon>Pseudomonadati</taxon>
        <taxon>Bacteroidota</taxon>
        <taxon>Flavobacteriia</taxon>
        <taxon>Flavobacteriales</taxon>
        <taxon>Weeksellaceae</taxon>
        <taxon>Chryseobacterium group</taxon>
        <taxon>Chryseobacterium</taxon>
    </lineage>
</organism>
<evidence type="ECO:0000313" key="2">
    <source>
        <dbReference type="Proteomes" id="UP000269076"/>
    </source>
</evidence>
<dbReference type="AlphaFoldDB" id="A0A3G6NBV8"/>
<dbReference type="Proteomes" id="UP000269076">
    <property type="component" value="Chromosome"/>
</dbReference>
<sequence>MHEIIHAEMFRILLSLAPTSNGEINTLTITQMLQNSDYPGLYDYFRRYGLNYMQHEQMAAHYRGIIKNFLKQIDNSFTEAEYDALAWQGLKGTERWNQLTIAKQQSIDSTFSTWNQSASHNCP</sequence>
<gene>
    <name evidence="1" type="ORF">EG340_15720</name>
</gene>